<name>A0A3G3MBQ9_9CAUD</name>
<reference evidence="1 2" key="1">
    <citation type="submission" date="2018-09" db="EMBL/GenBank/DDBJ databases">
        <authorList>
            <person name="Bringhurst R.M."/>
        </authorList>
    </citation>
    <scope>NUCLEOTIDE SEQUENCE [LARGE SCALE GENOMIC DNA]</scope>
</reference>
<evidence type="ECO:0000313" key="2">
    <source>
        <dbReference type="Proteomes" id="UP000274224"/>
    </source>
</evidence>
<sequence length="40" mass="4314">MNSSKVFNSQARAVGGFAGGISNDQIKNEPMFFNCSLKFA</sequence>
<protein>
    <submittedName>
        <fullName evidence="1">Uncharacterized protein</fullName>
    </submittedName>
</protein>
<accession>A0A3G3MBQ9</accession>
<organism evidence="1 2">
    <name type="scientific">Escherichia phage OLB35</name>
    <dbReference type="NCBI Taxonomy" id="2448911"/>
    <lineage>
        <taxon>Viruses</taxon>
        <taxon>Duplodnaviria</taxon>
        <taxon>Heunggongvirae</taxon>
        <taxon>Uroviricota</taxon>
        <taxon>Caudoviricetes</taxon>
        <taxon>Pantevenvirales</taxon>
        <taxon>Straboviridae</taxon>
        <taxon>Tevenvirinae</taxon>
        <taxon>Mosigvirus</taxon>
        <taxon>Mosigvirus utam</taxon>
    </lineage>
</organism>
<evidence type="ECO:0000313" key="1">
    <source>
        <dbReference type="EMBL" id="AYR04040.1"/>
    </source>
</evidence>
<dbReference type="EMBL" id="MH992122">
    <property type="protein sequence ID" value="AYR04040.1"/>
    <property type="molecule type" value="Genomic_DNA"/>
</dbReference>
<proteinExistence type="predicted"/>
<dbReference type="Proteomes" id="UP000274224">
    <property type="component" value="Segment"/>
</dbReference>